<accession>A0A1D7QXB7</accession>
<dbReference type="RefSeq" id="WP_069365614.1">
    <property type="nucleotide sequence ID" value="NZ_CP012502.1"/>
</dbReference>
<evidence type="ECO:0000313" key="7">
    <source>
        <dbReference type="EMBL" id="AOM83654.1"/>
    </source>
</evidence>
<keyword evidence="4" id="KW-0804">Transcription</keyword>
<dbReference type="PRINTS" id="PR00035">
    <property type="entry name" value="HTHGNTR"/>
</dbReference>
<dbReference type="InterPro" id="IPR050679">
    <property type="entry name" value="Bact_HTH_transcr_reg"/>
</dbReference>
<keyword evidence="3" id="KW-0238">DNA-binding</keyword>
<dbReference type="PANTHER" id="PTHR44846:SF12">
    <property type="entry name" value="HTH-TYPE TRANSCRIPTIONAL REGULATOR TRER"/>
    <property type="match status" value="1"/>
</dbReference>
<dbReference type="InterPro" id="IPR028978">
    <property type="entry name" value="Chorismate_lyase_/UTRA_dom_sf"/>
</dbReference>
<evidence type="ECO:0000256" key="1">
    <source>
        <dbReference type="ARBA" id="ARBA00022491"/>
    </source>
</evidence>
<evidence type="ECO:0000256" key="5">
    <source>
        <dbReference type="NCBIfam" id="TIGR02404"/>
    </source>
</evidence>
<dbReference type="EMBL" id="CP012502">
    <property type="protein sequence ID" value="AOM83654.1"/>
    <property type="molecule type" value="Genomic_DNA"/>
</dbReference>
<gene>
    <name evidence="7" type="primary">treR</name>
    <name evidence="7" type="ORF">BBEV_2313</name>
</gene>
<name>A0A1D7QXB7_9BACI</name>
<dbReference type="PATRIC" id="fig|632773.3.peg.2417"/>
<proteinExistence type="predicted"/>
<dbReference type="FunFam" id="3.40.1410.10:FF:000008">
    <property type="entry name" value="Transcriptional regulator, GntR family"/>
    <property type="match status" value="1"/>
</dbReference>
<feature type="domain" description="HTH gntR-type" evidence="6">
    <location>
        <begin position="2"/>
        <end position="70"/>
    </location>
</feature>
<dbReference type="SMART" id="SM00345">
    <property type="entry name" value="HTH_GNTR"/>
    <property type="match status" value="1"/>
</dbReference>
<dbReference type="GO" id="GO:0045892">
    <property type="term" value="P:negative regulation of DNA-templated transcription"/>
    <property type="evidence" value="ECO:0007669"/>
    <property type="project" value="TreeGrafter"/>
</dbReference>
<dbReference type="Pfam" id="PF00392">
    <property type="entry name" value="GntR"/>
    <property type="match status" value="1"/>
</dbReference>
<organism evidence="7 8">
    <name type="scientific">Salisediminibacterium beveridgei</name>
    <dbReference type="NCBI Taxonomy" id="632773"/>
    <lineage>
        <taxon>Bacteria</taxon>
        <taxon>Bacillati</taxon>
        <taxon>Bacillota</taxon>
        <taxon>Bacilli</taxon>
        <taxon>Bacillales</taxon>
        <taxon>Bacillaceae</taxon>
        <taxon>Salisediminibacterium</taxon>
    </lineage>
</organism>
<dbReference type="OrthoDB" id="9816541at2"/>
<dbReference type="SUPFAM" id="SSF46785">
    <property type="entry name" value="Winged helix' DNA-binding domain"/>
    <property type="match status" value="1"/>
</dbReference>
<dbReference type="NCBIfam" id="TIGR02404">
    <property type="entry name" value="trehalos_R_Bsub"/>
    <property type="match status" value="1"/>
</dbReference>
<keyword evidence="1" id="KW-0678">Repressor</keyword>
<dbReference type="GO" id="GO:0003677">
    <property type="term" value="F:DNA binding"/>
    <property type="evidence" value="ECO:0007669"/>
    <property type="project" value="UniProtKB-UniRule"/>
</dbReference>
<dbReference type="Gene3D" id="1.10.10.10">
    <property type="entry name" value="Winged helix-like DNA-binding domain superfamily/Winged helix DNA-binding domain"/>
    <property type="match status" value="1"/>
</dbReference>
<dbReference type="Proteomes" id="UP000094463">
    <property type="component" value="Chromosome"/>
</dbReference>
<evidence type="ECO:0000256" key="3">
    <source>
        <dbReference type="ARBA" id="ARBA00023125"/>
    </source>
</evidence>
<reference evidence="7 8" key="1">
    <citation type="submission" date="2015-08" db="EMBL/GenBank/DDBJ databases">
        <title>The complete genome sequence of Bacillus beveridgei MLTeJB.</title>
        <authorList>
            <person name="Hanson T.E."/>
            <person name="Mesa C."/>
            <person name="Basesman S.M."/>
            <person name="Oremland R.S."/>
        </authorList>
    </citation>
    <scope>NUCLEOTIDE SEQUENCE [LARGE SCALE GENOMIC DNA]</scope>
    <source>
        <strain evidence="7 8">MLTeJB</strain>
    </source>
</reference>
<protein>
    <recommendedName>
        <fullName evidence="5">Trehalose operon repressor</fullName>
    </recommendedName>
</protein>
<dbReference type="AlphaFoldDB" id="A0A1D7QXB7"/>
<dbReference type="Pfam" id="PF07702">
    <property type="entry name" value="UTRA"/>
    <property type="match status" value="1"/>
</dbReference>
<dbReference type="InterPro" id="IPR036390">
    <property type="entry name" value="WH_DNA-bd_sf"/>
</dbReference>
<dbReference type="InterPro" id="IPR036388">
    <property type="entry name" value="WH-like_DNA-bd_sf"/>
</dbReference>
<dbReference type="SMART" id="SM00866">
    <property type="entry name" value="UTRA"/>
    <property type="match status" value="1"/>
</dbReference>
<dbReference type="CDD" id="cd07377">
    <property type="entry name" value="WHTH_GntR"/>
    <property type="match status" value="1"/>
</dbReference>
<evidence type="ECO:0000256" key="4">
    <source>
        <dbReference type="ARBA" id="ARBA00023163"/>
    </source>
</evidence>
<dbReference type="GO" id="GO:0003700">
    <property type="term" value="F:DNA-binding transcription factor activity"/>
    <property type="evidence" value="ECO:0007669"/>
    <property type="project" value="UniProtKB-UniRule"/>
</dbReference>
<dbReference type="PANTHER" id="PTHR44846">
    <property type="entry name" value="MANNOSYL-D-GLYCERATE TRANSPORT/METABOLISM SYSTEM REPRESSOR MNGR-RELATED"/>
    <property type="match status" value="1"/>
</dbReference>
<dbReference type="PROSITE" id="PS50949">
    <property type="entry name" value="HTH_GNTR"/>
    <property type="match status" value="1"/>
</dbReference>
<dbReference type="SUPFAM" id="SSF64288">
    <property type="entry name" value="Chorismate lyase-like"/>
    <property type="match status" value="1"/>
</dbReference>
<keyword evidence="2" id="KW-0805">Transcription regulation</keyword>
<dbReference type="InterPro" id="IPR012770">
    <property type="entry name" value="TreR"/>
</dbReference>
<evidence type="ECO:0000259" key="6">
    <source>
        <dbReference type="PROSITE" id="PS50949"/>
    </source>
</evidence>
<evidence type="ECO:0000313" key="8">
    <source>
        <dbReference type="Proteomes" id="UP000094463"/>
    </source>
</evidence>
<dbReference type="InterPro" id="IPR000524">
    <property type="entry name" value="Tscrpt_reg_HTH_GntR"/>
</dbReference>
<dbReference type="KEGG" id="bbev:BBEV_2313"/>
<dbReference type="InterPro" id="IPR011663">
    <property type="entry name" value="UTRA"/>
</dbReference>
<dbReference type="Gene3D" id="3.40.1410.10">
    <property type="entry name" value="Chorismate lyase-like"/>
    <property type="match status" value="1"/>
</dbReference>
<evidence type="ECO:0000256" key="2">
    <source>
        <dbReference type="ARBA" id="ARBA00023015"/>
    </source>
</evidence>
<keyword evidence="8" id="KW-1185">Reference proteome</keyword>
<dbReference type="STRING" id="632773.BBEV_2313"/>
<sequence length="239" mass="27837">MQNKYTDIYNKIADKIRKGQFAPGTKLASEHELMKQFDTSRETIRKALNHLAQNGFIQKIQGKGSIVLDAVKPDLRFSELLSFKESAEKMNKHARTHVEELNLEVAEDEICNHLQIPAGSVVWKVHRVREIDGERIILDKDYLNSSYVKHLSKAICEKSIYQYIEQELDMVIGFAKKEIVIEDSQEEDDRLLEMNGHTNVVVVRKFVYFDDTTLFQYTESRHRPDKFNYVDFARRAPGK</sequence>